<dbReference type="PROSITE" id="PS50013">
    <property type="entry name" value="CHROMO_2"/>
    <property type="match status" value="1"/>
</dbReference>
<evidence type="ECO:0000256" key="1">
    <source>
        <dbReference type="SAM" id="MobiDB-lite"/>
    </source>
</evidence>
<evidence type="ECO:0000259" key="2">
    <source>
        <dbReference type="PROSITE" id="PS50013"/>
    </source>
</evidence>
<dbReference type="Pfam" id="PF00385">
    <property type="entry name" value="Chromo"/>
    <property type="match status" value="1"/>
</dbReference>
<dbReference type="InterPro" id="IPR023780">
    <property type="entry name" value="Chromo_domain"/>
</dbReference>
<dbReference type="Proteomes" id="UP001175211">
    <property type="component" value="Unassembled WGS sequence"/>
</dbReference>
<dbReference type="GO" id="GO:0006338">
    <property type="term" value="P:chromatin remodeling"/>
    <property type="evidence" value="ECO:0007669"/>
    <property type="project" value="UniProtKB-ARBA"/>
</dbReference>
<feature type="compositionally biased region" description="Basic and acidic residues" evidence="1">
    <location>
        <begin position="192"/>
        <end position="224"/>
    </location>
</feature>
<dbReference type="InterPro" id="IPR016197">
    <property type="entry name" value="Chromo-like_dom_sf"/>
</dbReference>
<feature type="compositionally biased region" description="Basic and acidic residues" evidence="1">
    <location>
        <begin position="96"/>
        <end position="113"/>
    </location>
</feature>
<feature type="compositionally biased region" description="Low complexity" evidence="1">
    <location>
        <begin position="287"/>
        <end position="304"/>
    </location>
</feature>
<name>A0AA39NGP6_ARMTA</name>
<dbReference type="SUPFAM" id="SSF54160">
    <property type="entry name" value="Chromo domain-like"/>
    <property type="match status" value="1"/>
</dbReference>
<dbReference type="EMBL" id="JAUEPS010000005">
    <property type="protein sequence ID" value="KAK0465306.1"/>
    <property type="molecule type" value="Genomic_DNA"/>
</dbReference>
<dbReference type="InterPro" id="IPR000953">
    <property type="entry name" value="Chromo/chromo_shadow_dom"/>
</dbReference>
<organism evidence="3 4">
    <name type="scientific">Armillaria tabescens</name>
    <name type="common">Ringless honey mushroom</name>
    <name type="synonym">Agaricus tabescens</name>
    <dbReference type="NCBI Taxonomy" id="1929756"/>
    <lineage>
        <taxon>Eukaryota</taxon>
        <taxon>Fungi</taxon>
        <taxon>Dikarya</taxon>
        <taxon>Basidiomycota</taxon>
        <taxon>Agaricomycotina</taxon>
        <taxon>Agaricomycetes</taxon>
        <taxon>Agaricomycetidae</taxon>
        <taxon>Agaricales</taxon>
        <taxon>Marasmiineae</taxon>
        <taxon>Physalacriaceae</taxon>
        <taxon>Desarmillaria</taxon>
    </lineage>
</organism>
<dbReference type="GeneID" id="85367664"/>
<feature type="compositionally biased region" description="Low complexity" evidence="1">
    <location>
        <begin position="154"/>
        <end position="165"/>
    </location>
</feature>
<dbReference type="AlphaFoldDB" id="A0AA39NGP6"/>
<accession>A0AA39NGP6</accession>
<gene>
    <name evidence="3" type="ORF">EV420DRAFT_951783</name>
</gene>
<dbReference type="RefSeq" id="XP_060336354.1">
    <property type="nucleotide sequence ID" value="XM_060484116.1"/>
</dbReference>
<evidence type="ECO:0000313" key="3">
    <source>
        <dbReference type="EMBL" id="KAK0465306.1"/>
    </source>
</evidence>
<sequence>MGKSKKKQAKEPEPEVFHVECILAARVEDSGDWEYLVKWGGYGDEDNTGVANCQELLQRFWEHVGMDNEDYQVGYEIHAKESYIKQEKAQFKKKFGKEIEREKGLDRKSEDAYLPKTKFERKKGSQKKNNSLKGKGKQKAQRVLLSDSSEDDTPLSSTSKPPTTGTKRKRSPSTLSSDSDKPLFKKAASSQPERDIKGKGKQKELSTASEKDNATSLFSDRESSPDIAPKSKVGKAASSKPDLHIQTAFNSKEPDPMPPSAADLFPLKSAVSQTASQPTPDVPQVPTPTTAQASTPTTAQVSTTRDCTSSDTHNFSEKAAHLILQSSAADTND</sequence>
<dbReference type="Gene3D" id="2.40.50.40">
    <property type="match status" value="1"/>
</dbReference>
<keyword evidence="4" id="KW-1185">Reference proteome</keyword>
<feature type="region of interest" description="Disordered" evidence="1">
    <location>
        <begin position="96"/>
        <end position="313"/>
    </location>
</feature>
<proteinExistence type="predicted"/>
<evidence type="ECO:0000313" key="4">
    <source>
        <dbReference type="Proteomes" id="UP001175211"/>
    </source>
</evidence>
<comment type="caution">
    <text evidence="3">The sequence shown here is derived from an EMBL/GenBank/DDBJ whole genome shotgun (WGS) entry which is preliminary data.</text>
</comment>
<reference evidence="3" key="1">
    <citation type="submission" date="2023-06" db="EMBL/GenBank/DDBJ databases">
        <authorList>
            <consortium name="Lawrence Berkeley National Laboratory"/>
            <person name="Ahrendt S."/>
            <person name="Sahu N."/>
            <person name="Indic B."/>
            <person name="Wong-Bajracharya J."/>
            <person name="Merenyi Z."/>
            <person name="Ke H.-M."/>
            <person name="Monk M."/>
            <person name="Kocsube S."/>
            <person name="Drula E."/>
            <person name="Lipzen A."/>
            <person name="Balint B."/>
            <person name="Henrissat B."/>
            <person name="Andreopoulos B."/>
            <person name="Martin F.M."/>
            <person name="Harder C.B."/>
            <person name="Rigling D."/>
            <person name="Ford K.L."/>
            <person name="Foster G.D."/>
            <person name="Pangilinan J."/>
            <person name="Papanicolaou A."/>
            <person name="Barry K."/>
            <person name="LaButti K."/>
            <person name="Viragh M."/>
            <person name="Koriabine M."/>
            <person name="Yan M."/>
            <person name="Riley R."/>
            <person name="Champramary S."/>
            <person name="Plett K.L."/>
            <person name="Tsai I.J."/>
            <person name="Slot J."/>
            <person name="Sipos G."/>
            <person name="Plett J."/>
            <person name="Nagy L.G."/>
            <person name="Grigoriev I.V."/>
        </authorList>
    </citation>
    <scope>NUCLEOTIDE SEQUENCE</scope>
    <source>
        <strain evidence="3">CCBAS 213</strain>
    </source>
</reference>
<dbReference type="SMART" id="SM00298">
    <property type="entry name" value="CHROMO"/>
    <property type="match status" value="1"/>
</dbReference>
<feature type="domain" description="Chromo" evidence="2">
    <location>
        <begin position="17"/>
        <end position="48"/>
    </location>
</feature>
<protein>
    <recommendedName>
        <fullName evidence="2">Chromo domain-containing protein</fullName>
    </recommendedName>
</protein>